<sequence>MSRASQLFEHLIIARWCLHGAHLDMAADEYARVRAMAAASGDPDTEAAALTGLADVAIQLGQWDSARLLLEYALAPPACDRVQSRRLLRARYLLGLALMALGRAAASRAALEAAMAVVGAADATDSARDEICAALSQLDLAGDVPDGSQLAAAALKFDSTGLDDDGGDRRKVGAAATSVDLDQLAPVRVRLDGVSNAGIGEVQHSAPAVRLVVQGGPALPPVSAAESALGLPPDARQLGEAVAGADTAEAQEGGPPEPPAVRRHQRLAEEAFLPRQKIVSRIRVARAAADPVGVVGQQLAAVGQQPASPVGASFHQQVGRSDPQAAAGHRADDRAQQL</sequence>
<dbReference type="AlphaFoldDB" id="A0A1I8HGE0"/>
<feature type="region of interest" description="Disordered" evidence="1">
    <location>
        <begin position="302"/>
        <end position="338"/>
    </location>
</feature>
<dbReference type="InterPro" id="IPR011990">
    <property type="entry name" value="TPR-like_helical_dom_sf"/>
</dbReference>
<dbReference type="SUPFAM" id="SSF48452">
    <property type="entry name" value="TPR-like"/>
    <property type="match status" value="1"/>
</dbReference>
<evidence type="ECO:0000256" key="1">
    <source>
        <dbReference type="SAM" id="MobiDB-lite"/>
    </source>
</evidence>
<organism evidence="2 3">
    <name type="scientific">Macrostomum lignano</name>
    <dbReference type="NCBI Taxonomy" id="282301"/>
    <lineage>
        <taxon>Eukaryota</taxon>
        <taxon>Metazoa</taxon>
        <taxon>Spiralia</taxon>
        <taxon>Lophotrochozoa</taxon>
        <taxon>Platyhelminthes</taxon>
        <taxon>Rhabditophora</taxon>
        <taxon>Macrostomorpha</taxon>
        <taxon>Macrostomida</taxon>
        <taxon>Macrostomidae</taxon>
        <taxon>Macrostomum</taxon>
    </lineage>
</organism>
<evidence type="ECO:0000313" key="3">
    <source>
        <dbReference type="WBParaSite" id="maker-uti_cns_0006146-snap-gene-0.5-mRNA-1"/>
    </source>
</evidence>
<dbReference type="Gene3D" id="1.25.40.10">
    <property type="entry name" value="Tetratricopeptide repeat domain"/>
    <property type="match status" value="1"/>
</dbReference>
<evidence type="ECO:0000313" key="2">
    <source>
        <dbReference type="Proteomes" id="UP000095280"/>
    </source>
</evidence>
<name>A0A1I8HGE0_9PLAT</name>
<dbReference type="WBParaSite" id="maker-uti_cns_0006146-snap-gene-0.5-mRNA-1">
    <property type="protein sequence ID" value="maker-uti_cns_0006146-snap-gene-0.5-mRNA-1"/>
    <property type="gene ID" value="maker-uti_cns_0006146-snap-gene-0.5"/>
</dbReference>
<accession>A0A1I8HGE0</accession>
<feature type="compositionally biased region" description="Basic and acidic residues" evidence="1">
    <location>
        <begin position="329"/>
        <end position="338"/>
    </location>
</feature>
<dbReference type="Proteomes" id="UP000095280">
    <property type="component" value="Unplaced"/>
</dbReference>
<reference evidence="3" key="1">
    <citation type="submission" date="2016-11" db="UniProtKB">
        <authorList>
            <consortium name="WormBaseParasite"/>
        </authorList>
    </citation>
    <scope>IDENTIFICATION</scope>
</reference>
<keyword evidence="2" id="KW-1185">Reference proteome</keyword>
<proteinExistence type="predicted"/>
<protein>
    <submittedName>
        <fullName evidence="3">TPR_REGION domain-containing protein</fullName>
    </submittedName>
</protein>